<dbReference type="EMBL" id="MU001636">
    <property type="protein sequence ID" value="KAF2482319.1"/>
    <property type="molecule type" value="Genomic_DNA"/>
</dbReference>
<sequence length="311" mass="34064">MFYDLNIPWSANDSNLNRTLTFLHELGYTTIALNHTLSGKLPSDLTCPILTTLPNLPSDLTLLRRCTLTLTDSHSNARLAQLAQNYDLLAVRPIDEKTLQQACTALESVDLISLDLTVRLPFWFKHKLLHEAVKAGKRFEISYASALHGDANARRNLISNAAQLIRASRGRGVVISSEAKTAVAARGPWDVVNLAAVWGLGQERGFEAVSGECRSLIVGARLKRSSYRGVVDVVYGGEKAEVKKKEKEKEADAVNDKAKKRKAEVLDASNAPVVSKRQMKRQQHAAREAAKLENASGGAENGEKTETIPKA</sequence>
<dbReference type="SUPFAM" id="SSF89550">
    <property type="entry name" value="PHP domain-like"/>
    <property type="match status" value="1"/>
</dbReference>
<dbReference type="GO" id="GO:0005655">
    <property type="term" value="C:nucleolar ribonuclease P complex"/>
    <property type="evidence" value="ECO:0007669"/>
    <property type="project" value="TreeGrafter"/>
</dbReference>
<dbReference type="GO" id="GO:0003723">
    <property type="term" value="F:RNA binding"/>
    <property type="evidence" value="ECO:0007669"/>
    <property type="project" value="TreeGrafter"/>
</dbReference>
<dbReference type="Pfam" id="PF01876">
    <property type="entry name" value="RNase_P_p30"/>
    <property type="match status" value="1"/>
</dbReference>
<protein>
    <submittedName>
        <fullName evidence="5">RNase P subunit p30-domain-containing protein</fullName>
    </submittedName>
</protein>
<feature type="region of interest" description="Disordered" evidence="4">
    <location>
        <begin position="245"/>
        <end position="311"/>
    </location>
</feature>
<keyword evidence="6" id="KW-1185">Reference proteome</keyword>
<reference evidence="5" key="1">
    <citation type="journal article" date="2020" name="Stud. Mycol.">
        <title>101 Dothideomycetes genomes: a test case for predicting lifestyles and emergence of pathogens.</title>
        <authorList>
            <person name="Haridas S."/>
            <person name="Albert R."/>
            <person name="Binder M."/>
            <person name="Bloem J."/>
            <person name="Labutti K."/>
            <person name="Salamov A."/>
            <person name="Andreopoulos B."/>
            <person name="Baker S."/>
            <person name="Barry K."/>
            <person name="Bills G."/>
            <person name="Bluhm B."/>
            <person name="Cannon C."/>
            <person name="Castanera R."/>
            <person name="Culley D."/>
            <person name="Daum C."/>
            <person name="Ezra D."/>
            <person name="Gonzalez J."/>
            <person name="Henrissat B."/>
            <person name="Kuo A."/>
            <person name="Liang C."/>
            <person name="Lipzen A."/>
            <person name="Lutzoni F."/>
            <person name="Magnuson J."/>
            <person name="Mondo S."/>
            <person name="Nolan M."/>
            <person name="Ohm R."/>
            <person name="Pangilinan J."/>
            <person name="Park H.-J."/>
            <person name="Ramirez L."/>
            <person name="Alfaro M."/>
            <person name="Sun H."/>
            <person name="Tritt A."/>
            <person name="Yoshinaga Y."/>
            <person name="Zwiers L.-H."/>
            <person name="Turgeon B."/>
            <person name="Goodwin S."/>
            <person name="Spatafora J."/>
            <person name="Crous P."/>
            <person name="Grigoriev I."/>
        </authorList>
    </citation>
    <scope>NUCLEOTIDE SEQUENCE</scope>
    <source>
        <strain evidence="5">CBS 113389</strain>
    </source>
</reference>
<feature type="compositionally biased region" description="Basic and acidic residues" evidence="4">
    <location>
        <begin position="301"/>
        <end position="311"/>
    </location>
</feature>
<gene>
    <name evidence="5" type="ORF">BDY17DRAFT_158049</name>
</gene>
<dbReference type="InterPro" id="IPR016195">
    <property type="entry name" value="Pol/histidinol_Pase-like"/>
</dbReference>
<dbReference type="InterPro" id="IPR002738">
    <property type="entry name" value="RNase_P_p30"/>
</dbReference>
<dbReference type="GeneID" id="54470682"/>
<dbReference type="GO" id="GO:0008033">
    <property type="term" value="P:tRNA processing"/>
    <property type="evidence" value="ECO:0007669"/>
    <property type="project" value="UniProtKB-KW"/>
</dbReference>
<evidence type="ECO:0000256" key="2">
    <source>
        <dbReference type="ARBA" id="ARBA00007331"/>
    </source>
</evidence>
<dbReference type="OrthoDB" id="17948at2759"/>
<accession>A0A6A6PQH6</accession>
<name>A0A6A6PQH6_9PEZI</name>
<organism evidence="5 6">
    <name type="scientific">Neohortaea acidophila</name>
    <dbReference type="NCBI Taxonomy" id="245834"/>
    <lineage>
        <taxon>Eukaryota</taxon>
        <taxon>Fungi</taxon>
        <taxon>Dikarya</taxon>
        <taxon>Ascomycota</taxon>
        <taxon>Pezizomycotina</taxon>
        <taxon>Dothideomycetes</taxon>
        <taxon>Dothideomycetidae</taxon>
        <taxon>Mycosphaerellales</taxon>
        <taxon>Teratosphaeriaceae</taxon>
        <taxon>Neohortaea</taxon>
    </lineage>
</organism>
<dbReference type="PANTHER" id="PTHR13031">
    <property type="entry name" value="RIBONUCLEASE P SUBUNIT P30"/>
    <property type="match status" value="1"/>
</dbReference>
<dbReference type="Gene3D" id="3.20.20.140">
    <property type="entry name" value="Metal-dependent hydrolases"/>
    <property type="match status" value="1"/>
</dbReference>
<dbReference type="RefSeq" id="XP_033588889.1">
    <property type="nucleotide sequence ID" value="XM_033729680.1"/>
</dbReference>
<keyword evidence="3" id="KW-0819">tRNA processing</keyword>
<dbReference type="Proteomes" id="UP000799767">
    <property type="component" value="Unassembled WGS sequence"/>
</dbReference>
<feature type="compositionally biased region" description="Basic and acidic residues" evidence="4">
    <location>
        <begin position="245"/>
        <end position="257"/>
    </location>
</feature>
<comment type="similarity">
    <text evidence="2">Belongs to the eukaryotic/archaeal RNase P protein component 3 family.</text>
</comment>
<dbReference type="PANTHER" id="PTHR13031:SF0">
    <property type="entry name" value="RIBONUCLEASE P PROTEIN SUBUNIT P30"/>
    <property type="match status" value="1"/>
</dbReference>
<evidence type="ECO:0000256" key="3">
    <source>
        <dbReference type="ARBA" id="ARBA00022694"/>
    </source>
</evidence>
<evidence type="ECO:0000313" key="5">
    <source>
        <dbReference type="EMBL" id="KAF2482319.1"/>
    </source>
</evidence>
<comment type="subcellular location">
    <subcellularLocation>
        <location evidence="1">Nucleus</location>
    </subcellularLocation>
</comment>
<evidence type="ECO:0000256" key="1">
    <source>
        <dbReference type="ARBA" id="ARBA00004123"/>
    </source>
</evidence>
<dbReference type="AlphaFoldDB" id="A0A6A6PQH6"/>
<evidence type="ECO:0000313" key="6">
    <source>
        <dbReference type="Proteomes" id="UP000799767"/>
    </source>
</evidence>
<proteinExistence type="inferred from homology"/>
<evidence type="ECO:0000256" key="4">
    <source>
        <dbReference type="SAM" id="MobiDB-lite"/>
    </source>
</evidence>